<organism evidence="5 6">
    <name type="scientific">Mesorhabditis belari</name>
    <dbReference type="NCBI Taxonomy" id="2138241"/>
    <lineage>
        <taxon>Eukaryota</taxon>
        <taxon>Metazoa</taxon>
        <taxon>Ecdysozoa</taxon>
        <taxon>Nematoda</taxon>
        <taxon>Chromadorea</taxon>
        <taxon>Rhabditida</taxon>
        <taxon>Rhabditina</taxon>
        <taxon>Rhabditomorpha</taxon>
        <taxon>Rhabditoidea</taxon>
        <taxon>Rhabditidae</taxon>
        <taxon>Mesorhabditinae</taxon>
        <taxon>Mesorhabditis</taxon>
    </lineage>
</organism>
<evidence type="ECO:0000313" key="6">
    <source>
        <dbReference type="WBParaSite" id="MBELARI_LOCUS13443"/>
    </source>
</evidence>
<evidence type="ECO:0000259" key="4">
    <source>
        <dbReference type="PROSITE" id="PS50089"/>
    </source>
</evidence>
<protein>
    <recommendedName>
        <fullName evidence="4">RING-type domain-containing protein</fullName>
    </recommendedName>
</protein>
<reference evidence="6" key="1">
    <citation type="submission" date="2024-02" db="UniProtKB">
        <authorList>
            <consortium name="WormBaseParasite"/>
        </authorList>
    </citation>
    <scope>IDENTIFICATION</scope>
</reference>
<dbReference type="WBParaSite" id="MBELARI_LOCUS13443">
    <property type="protein sequence ID" value="MBELARI_LOCUS13443"/>
    <property type="gene ID" value="MBELARI_LOCUS13443"/>
</dbReference>
<name>A0AAF3EHG2_9BILA</name>
<dbReference type="SUPFAM" id="SSF57850">
    <property type="entry name" value="RING/U-box"/>
    <property type="match status" value="1"/>
</dbReference>
<feature type="domain" description="RING-type" evidence="4">
    <location>
        <begin position="92"/>
        <end position="140"/>
    </location>
</feature>
<dbReference type="AlphaFoldDB" id="A0AAF3EHG2"/>
<evidence type="ECO:0000256" key="1">
    <source>
        <dbReference type="ARBA" id="ARBA00022771"/>
    </source>
</evidence>
<keyword evidence="1 3" id="KW-0479">Metal-binding</keyword>
<dbReference type="Proteomes" id="UP000887575">
    <property type="component" value="Unassembled WGS sequence"/>
</dbReference>
<dbReference type="InterPro" id="IPR013083">
    <property type="entry name" value="Znf_RING/FYVE/PHD"/>
</dbReference>
<evidence type="ECO:0000313" key="5">
    <source>
        <dbReference type="Proteomes" id="UP000887575"/>
    </source>
</evidence>
<evidence type="ECO:0000256" key="2">
    <source>
        <dbReference type="ARBA" id="ARBA00022833"/>
    </source>
</evidence>
<dbReference type="Gene3D" id="3.30.40.10">
    <property type="entry name" value="Zinc/RING finger domain, C3HC4 (zinc finger)"/>
    <property type="match status" value="1"/>
</dbReference>
<evidence type="ECO:0000256" key="3">
    <source>
        <dbReference type="PROSITE-ProRule" id="PRU00175"/>
    </source>
</evidence>
<sequence>MPSKIFRSLNCTKCKKPFTPTTDEPTSPQIDECGNAICKKCFDKTYANGILVNSPNQTTAYFLIELLSNDSLVLTIDRKGYKLVKDWKQPECVVCHEEFSPSIDSHFPCILSCRHVICIECSEIIRKEKKSVAQLACPICAQMSAYPEKGTMTKKNVYLEFLNELPQMIEEFEFSKLGLKKCIQCEESTTIDKMYGCVTCDNGSNEHIRAAGFSRRISNYLIEKVSDFTRGPNRANIFKRIISPRRGPITEYHVCGTCMFRGHRHHLIRELTVIEAVKMKDELGKAVTNCLHTYSKGLFPGLSEQISERIAEFEEKMLIKMKMMEEIENFEEIQRFHREFSQLMTRYEEICESFVPHLRGFEMKIMSLLAEVETS</sequence>
<dbReference type="PROSITE" id="PS50089">
    <property type="entry name" value="ZF_RING_2"/>
    <property type="match status" value="1"/>
</dbReference>
<accession>A0AAF3EHG2</accession>
<dbReference type="InterPro" id="IPR001841">
    <property type="entry name" value="Znf_RING"/>
</dbReference>
<proteinExistence type="predicted"/>
<keyword evidence="5" id="KW-1185">Reference proteome</keyword>
<dbReference type="GO" id="GO:0008270">
    <property type="term" value="F:zinc ion binding"/>
    <property type="evidence" value="ECO:0007669"/>
    <property type="project" value="UniProtKB-KW"/>
</dbReference>
<dbReference type="SMART" id="SM00184">
    <property type="entry name" value="RING"/>
    <property type="match status" value="2"/>
</dbReference>
<keyword evidence="1 3" id="KW-0863">Zinc-finger</keyword>
<keyword evidence="2" id="KW-0862">Zinc</keyword>